<keyword evidence="4 8" id="KW-0031">Aminopeptidase</keyword>
<feature type="binding site" evidence="8">
    <location>
        <position position="268"/>
    </location>
    <ligand>
        <name>Mn(2+)</name>
        <dbReference type="ChEBI" id="CHEBI:29035"/>
        <label>2</label>
    </ligand>
</feature>
<feature type="binding site" evidence="8">
    <location>
        <position position="352"/>
    </location>
    <ligand>
        <name>Mn(2+)</name>
        <dbReference type="ChEBI" id="CHEBI:29035"/>
        <label>2</label>
    </ligand>
</feature>
<dbReference type="GO" id="GO:0005737">
    <property type="term" value="C:cytoplasm"/>
    <property type="evidence" value="ECO:0007669"/>
    <property type="project" value="UniProtKB-SubCell"/>
</dbReference>
<accession>A0A542YR88</accession>
<comment type="similarity">
    <text evidence="3 8">Belongs to the peptidase M17 family.</text>
</comment>
<evidence type="ECO:0000256" key="2">
    <source>
        <dbReference type="ARBA" id="ARBA00000967"/>
    </source>
</evidence>
<organism evidence="10 11">
    <name type="scientific">Ornithinicoccus hortensis</name>
    <dbReference type="NCBI Taxonomy" id="82346"/>
    <lineage>
        <taxon>Bacteria</taxon>
        <taxon>Bacillati</taxon>
        <taxon>Actinomycetota</taxon>
        <taxon>Actinomycetes</taxon>
        <taxon>Micrococcales</taxon>
        <taxon>Intrasporangiaceae</taxon>
        <taxon>Ornithinicoccus</taxon>
    </lineage>
</organism>
<keyword evidence="6 8" id="KW-0378">Hydrolase</keyword>
<sequence>MTELTLADSAPASTKADALVLAAVKQDSGAALAPGTTLPKATTRHIDEALAAVGAEAGAEEVTKLSGVPGISAPLVLVVGTGPQSTEDGLARTEERLRRAAGAAARALSGRAKAAFALGDGSAEQTAAVAEGALLGGYAFQTFHGAGKQDSAKAPLGTAVVLGSLKPRSKEAKALTARLKAVTGAVSYARDLVNTPPNVLYPESFAESVTRRASGSKVSLEVWDTERLEAEGCGGILGVGQGSGRPPRLVVMSYRPRKATAHLGLVGKGITFDSGGLCIKPGASMVTMKCDMAGAAAVAAAILALAELEVPVAVTGYLCLAENMTGDLAQRPGDVVTMRGGKTVEIINTDAEGRLVMADGLALATEQSPDAIVDIATLTGACVIALGDRTLGIMGNDESLTDRVHQASSNAGDSSWPLPMPEEIRATMDSPVADIKHTGERSAGAMVAGTFLREFVGKDADGQQIPWAHLDIAGTAFNDKAPWGYTPKGATGSGVRALIALAESYA</sequence>
<evidence type="ECO:0000256" key="4">
    <source>
        <dbReference type="ARBA" id="ARBA00022438"/>
    </source>
</evidence>
<dbReference type="InterPro" id="IPR000819">
    <property type="entry name" value="Peptidase_M17_C"/>
</dbReference>
<keyword evidence="5 8" id="KW-0645">Protease</keyword>
<evidence type="ECO:0000256" key="8">
    <source>
        <dbReference type="HAMAP-Rule" id="MF_00181"/>
    </source>
</evidence>
<dbReference type="InterPro" id="IPR008283">
    <property type="entry name" value="Peptidase_M17_N"/>
</dbReference>
<comment type="caution">
    <text evidence="10">The sequence shown here is derived from an EMBL/GenBank/DDBJ whole genome shotgun (WGS) entry which is preliminary data.</text>
</comment>
<dbReference type="Proteomes" id="UP000319516">
    <property type="component" value="Unassembled WGS sequence"/>
</dbReference>
<dbReference type="Pfam" id="PF00883">
    <property type="entry name" value="Peptidase_M17"/>
    <property type="match status" value="1"/>
</dbReference>
<comment type="cofactor">
    <cofactor evidence="8">
        <name>Mn(2+)</name>
        <dbReference type="ChEBI" id="CHEBI:29035"/>
    </cofactor>
    <text evidence="8">Binds 2 manganese ions per subunit.</text>
</comment>
<evidence type="ECO:0000259" key="9">
    <source>
        <dbReference type="PROSITE" id="PS00631"/>
    </source>
</evidence>
<dbReference type="EC" id="3.4.11.10" evidence="8"/>
<dbReference type="InterPro" id="IPR043472">
    <property type="entry name" value="Macro_dom-like"/>
</dbReference>
<dbReference type="GO" id="GO:0030145">
    <property type="term" value="F:manganese ion binding"/>
    <property type="evidence" value="ECO:0007669"/>
    <property type="project" value="UniProtKB-UniRule"/>
</dbReference>
<dbReference type="SUPFAM" id="SSF53187">
    <property type="entry name" value="Zn-dependent exopeptidases"/>
    <property type="match status" value="1"/>
</dbReference>
<keyword evidence="8" id="KW-0464">Manganese</keyword>
<keyword evidence="8" id="KW-0479">Metal-binding</keyword>
<dbReference type="RefSeq" id="WP_141784716.1">
    <property type="nucleotide sequence ID" value="NZ_BAAAIK010000002.1"/>
</dbReference>
<dbReference type="NCBIfam" id="NF002073">
    <property type="entry name" value="PRK00913.1-2"/>
    <property type="match status" value="1"/>
</dbReference>
<evidence type="ECO:0000256" key="5">
    <source>
        <dbReference type="ARBA" id="ARBA00022670"/>
    </source>
</evidence>
<feature type="binding site" evidence="8">
    <location>
        <position position="350"/>
    </location>
    <ligand>
        <name>Mn(2+)</name>
        <dbReference type="ChEBI" id="CHEBI:29035"/>
        <label>1</label>
    </ligand>
</feature>
<dbReference type="SUPFAM" id="SSF52949">
    <property type="entry name" value="Macro domain-like"/>
    <property type="match status" value="1"/>
</dbReference>
<dbReference type="GO" id="GO:0070006">
    <property type="term" value="F:metalloaminopeptidase activity"/>
    <property type="evidence" value="ECO:0007669"/>
    <property type="project" value="InterPro"/>
</dbReference>
<dbReference type="HAMAP" id="MF_00181">
    <property type="entry name" value="Cytosol_peptidase_M17"/>
    <property type="match status" value="1"/>
</dbReference>
<feature type="binding site" evidence="8">
    <location>
        <position position="273"/>
    </location>
    <ligand>
        <name>Mn(2+)</name>
        <dbReference type="ChEBI" id="CHEBI:29035"/>
        <label>2</label>
    </ligand>
</feature>
<feature type="binding site" evidence="8">
    <location>
        <position position="273"/>
    </location>
    <ligand>
        <name>Mn(2+)</name>
        <dbReference type="ChEBI" id="CHEBI:29035"/>
        <label>1</label>
    </ligand>
</feature>
<feature type="active site" evidence="8">
    <location>
        <position position="354"/>
    </location>
</feature>
<dbReference type="CDD" id="cd00433">
    <property type="entry name" value="Peptidase_M17"/>
    <property type="match status" value="1"/>
</dbReference>
<dbReference type="InterPro" id="IPR023042">
    <property type="entry name" value="Peptidase_M17_leu_NH2_pept"/>
</dbReference>
<dbReference type="EC" id="3.4.11.1" evidence="8"/>
<dbReference type="EMBL" id="VFOP01000001">
    <property type="protein sequence ID" value="TQL50599.1"/>
    <property type="molecule type" value="Genomic_DNA"/>
</dbReference>
<feature type="domain" description="Cytosol aminopeptidase" evidence="9">
    <location>
        <begin position="348"/>
        <end position="355"/>
    </location>
</feature>
<dbReference type="InterPro" id="IPR011356">
    <property type="entry name" value="Leucine_aapep/pepB"/>
</dbReference>
<evidence type="ECO:0000256" key="7">
    <source>
        <dbReference type="ARBA" id="ARBA00049972"/>
    </source>
</evidence>
<comment type="catalytic activity">
    <reaction evidence="2 8">
        <text>Release of an N-terminal amino acid, preferentially leucine, but not glutamic or aspartic acids.</text>
        <dbReference type="EC" id="3.4.11.10"/>
    </reaction>
</comment>
<feature type="binding site" evidence="8">
    <location>
        <position position="291"/>
    </location>
    <ligand>
        <name>Mn(2+)</name>
        <dbReference type="ChEBI" id="CHEBI:29035"/>
        <label>2</label>
    </ligand>
</feature>
<dbReference type="Gene3D" id="3.40.630.10">
    <property type="entry name" value="Zn peptidases"/>
    <property type="match status" value="1"/>
</dbReference>
<keyword evidence="8" id="KW-0963">Cytoplasm</keyword>
<feature type="active site" evidence="8">
    <location>
        <position position="280"/>
    </location>
</feature>
<dbReference type="PANTHER" id="PTHR11963:SF23">
    <property type="entry name" value="CYTOSOL AMINOPEPTIDASE"/>
    <property type="match status" value="1"/>
</dbReference>
<dbReference type="OrthoDB" id="9809354at2"/>
<feature type="binding site" evidence="8">
    <location>
        <position position="352"/>
    </location>
    <ligand>
        <name>Mn(2+)</name>
        <dbReference type="ChEBI" id="CHEBI:29035"/>
        <label>1</label>
    </ligand>
</feature>
<dbReference type="PRINTS" id="PR00481">
    <property type="entry name" value="LAMNOPPTDASE"/>
</dbReference>
<evidence type="ECO:0000256" key="3">
    <source>
        <dbReference type="ARBA" id="ARBA00009528"/>
    </source>
</evidence>
<dbReference type="PANTHER" id="PTHR11963">
    <property type="entry name" value="LEUCINE AMINOPEPTIDASE-RELATED"/>
    <property type="match status" value="1"/>
</dbReference>
<comment type="function">
    <text evidence="7 8">Presumably involved in the processing and regular turnover of intracellular proteins. Catalyzes the removal of unsubstituted N-terminal amino acids from various peptides.</text>
</comment>
<protein>
    <recommendedName>
        <fullName evidence="8">Probable cytosol aminopeptidase</fullName>
        <ecNumber evidence="8">3.4.11.1</ecNumber>
    </recommendedName>
    <alternativeName>
        <fullName evidence="8">Leucine aminopeptidase</fullName>
        <shortName evidence="8">LAP</shortName>
        <ecNumber evidence="8">3.4.11.10</ecNumber>
    </alternativeName>
    <alternativeName>
        <fullName evidence="8">Leucyl aminopeptidase</fullName>
    </alternativeName>
</protein>
<proteinExistence type="inferred from homology"/>
<evidence type="ECO:0000313" key="10">
    <source>
        <dbReference type="EMBL" id="TQL50599.1"/>
    </source>
</evidence>
<dbReference type="AlphaFoldDB" id="A0A542YR88"/>
<dbReference type="Gene3D" id="3.40.220.10">
    <property type="entry name" value="Leucine Aminopeptidase, subunit E, domain 1"/>
    <property type="match status" value="1"/>
</dbReference>
<comment type="catalytic activity">
    <reaction evidence="1 8">
        <text>Release of an N-terminal amino acid, Xaa-|-Yaa-, in which Xaa is preferably Leu, but may be other amino acids including Pro although not Arg or Lys, and Yaa may be Pro. Amino acid amides and methyl esters are also readily hydrolyzed, but rates on arylamides are exceedingly low.</text>
        <dbReference type="EC" id="3.4.11.1"/>
    </reaction>
</comment>
<gene>
    <name evidence="8" type="primary">pepA</name>
    <name evidence="10" type="ORF">FB467_1712</name>
</gene>
<evidence type="ECO:0000256" key="1">
    <source>
        <dbReference type="ARBA" id="ARBA00000135"/>
    </source>
</evidence>
<keyword evidence="11" id="KW-1185">Reference proteome</keyword>
<evidence type="ECO:0000313" key="11">
    <source>
        <dbReference type="Proteomes" id="UP000319516"/>
    </source>
</evidence>
<comment type="subcellular location">
    <subcellularLocation>
        <location evidence="8">Cytoplasm</location>
    </subcellularLocation>
</comment>
<dbReference type="GO" id="GO:0006508">
    <property type="term" value="P:proteolysis"/>
    <property type="evidence" value="ECO:0007669"/>
    <property type="project" value="UniProtKB-KW"/>
</dbReference>
<name>A0A542YR88_9MICO</name>
<dbReference type="Pfam" id="PF02789">
    <property type="entry name" value="Peptidase_M17_N"/>
    <property type="match status" value="1"/>
</dbReference>
<dbReference type="PROSITE" id="PS00631">
    <property type="entry name" value="CYTOSOL_AP"/>
    <property type="match status" value="1"/>
</dbReference>
<evidence type="ECO:0000256" key="6">
    <source>
        <dbReference type="ARBA" id="ARBA00022801"/>
    </source>
</evidence>
<reference evidence="10 11" key="1">
    <citation type="submission" date="2019-06" db="EMBL/GenBank/DDBJ databases">
        <title>Sequencing the genomes of 1000 actinobacteria strains.</title>
        <authorList>
            <person name="Klenk H.-P."/>
        </authorList>
    </citation>
    <scope>NUCLEOTIDE SEQUENCE [LARGE SCALE GENOMIC DNA]</scope>
    <source>
        <strain evidence="10 11">DSM 12335</strain>
    </source>
</reference>